<feature type="transmembrane region" description="Helical" evidence="12">
    <location>
        <begin position="322"/>
        <end position="338"/>
    </location>
</feature>
<feature type="transmembrane region" description="Helical" evidence="12">
    <location>
        <begin position="172"/>
        <end position="190"/>
    </location>
</feature>
<evidence type="ECO:0000256" key="10">
    <source>
        <dbReference type="ARBA" id="ARBA00044501"/>
    </source>
</evidence>
<evidence type="ECO:0000256" key="3">
    <source>
        <dbReference type="ARBA" id="ARBA00022692"/>
    </source>
</evidence>
<comment type="cofactor">
    <cofactor evidence="1">
        <name>heme b</name>
        <dbReference type="ChEBI" id="CHEBI:60344"/>
    </cofactor>
</comment>
<evidence type="ECO:0000256" key="9">
    <source>
        <dbReference type="ARBA" id="ARBA00023136"/>
    </source>
</evidence>
<feature type="transmembrane region" description="Helical" evidence="12">
    <location>
        <begin position="255"/>
        <end position="277"/>
    </location>
</feature>
<comment type="catalytic activity">
    <reaction evidence="11">
        <text>Fe(II)-heme o + 2 A + H2O = Fe(II)-heme a + 2 AH2</text>
        <dbReference type="Rhea" id="RHEA:63388"/>
        <dbReference type="ChEBI" id="CHEBI:13193"/>
        <dbReference type="ChEBI" id="CHEBI:15377"/>
        <dbReference type="ChEBI" id="CHEBI:17499"/>
        <dbReference type="ChEBI" id="CHEBI:60530"/>
        <dbReference type="ChEBI" id="CHEBI:61715"/>
        <dbReference type="EC" id="1.17.99.9"/>
    </reaction>
    <physiologicalReaction direction="left-to-right" evidence="11">
        <dbReference type="Rhea" id="RHEA:63389"/>
    </physiologicalReaction>
</comment>
<dbReference type="GO" id="GO:0006784">
    <property type="term" value="P:heme A biosynthetic process"/>
    <property type="evidence" value="ECO:0007669"/>
    <property type="project" value="InterPro"/>
</dbReference>
<keyword evidence="9 12" id="KW-0472">Membrane</keyword>
<evidence type="ECO:0000256" key="2">
    <source>
        <dbReference type="ARBA" id="ARBA00004141"/>
    </source>
</evidence>
<name>A0A8S1KXV0_PARPR</name>
<evidence type="ECO:0000256" key="8">
    <source>
        <dbReference type="ARBA" id="ARBA00023133"/>
    </source>
</evidence>
<feature type="transmembrane region" description="Helical" evidence="12">
    <location>
        <begin position="210"/>
        <end position="234"/>
    </location>
</feature>
<keyword evidence="4" id="KW-0479">Metal-binding</keyword>
<evidence type="ECO:0000256" key="11">
    <source>
        <dbReference type="ARBA" id="ARBA00048044"/>
    </source>
</evidence>
<evidence type="ECO:0000313" key="14">
    <source>
        <dbReference type="Proteomes" id="UP000688137"/>
    </source>
</evidence>
<keyword evidence="8" id="KW-0350">Heme biosynthesis</keyword>
<dbReference type="InterPro" id="IPR023754">
    <property type="entry name" value="HemeA_Synthase_type2"/>
</dbReference>
<dbReference type="EMBL" id="CAJJDM010000025">
    <property type="protein sequence ID" value="CAD8057466.1"/>
    <property type="molecule type" value="Genomic_DNA"/>
</dbReference>
<organism evidence="13 14">
    <name type="scientific">Paramecium primaurelia</name>
    <dbReference type="NCBI Taxonomy" id="5886"/>
    <lineage>
        <taxon>Eukaryota</taxon>
        <taxon>Sar</taxon>
        <taxon>Alveolata</taxon>
        <taxon>Ciliophora</taxon>
        <taxon>Intramacronucleata</taxon>
        <taxon>Oligohymenophorea</taxon>
        <taxon>Peniculida</taxon>
        <taxon>Parameciidae</taxon>
        <taxon>Paramecium</taxon>
    </lineage>
</organism>
<keyword evidence="6" id="KW-0560">Oxidoreductase</keyword>
<feature type="transmembrane region" description="Helical" evidence="12">
    <location>
        <begin position="381"/>
        <end position="398"/>
    </location>
</feature>
<evidence type="ECO:0000256" key="4">
    <source>
        <dbReference type="ARBA" id="ARBA00022723"/>
    </source>
</evidence>
<sequence length="413" mass="47457">MLLSRIRTFKNLTTTLKPLQNNRYYKFSNAEASKNAKFDRNAHFEDPVNEWVDPSKRWLLGGWLLLCAGGVYFMVLLGGYTRLTHSGLSMTKWKPIEYIYPRNQADWEKEFDHYKQFPEYQHTPIDLDKFKKIFIVEYLHRVSGSTLGAIYVLPLAAFTAMKWIKPQYAKRLGAIGGLGLLQGLIGWWMVKSGLDRPKPEYQQKPRVSTYRLTVHLSMALSLYSLLIWNAATLFRKPQHLQITPENYKTHLKFRGLGIGLIHLVAINLLTGAAMAGIDAGKVFNTWPTMNGQIVPANLFKASPFYKNFFENVVMVQFNHRNAAYLTYCFGSYITYLAYKSNLPKQARYICYALYGVLNYQLLTGIVALLNQVQVHSGSIHQFNALNVLTASLLLCHSVRRPSVPYRNYLKQFV</sequence>
<evidence type="ECO:0000256" key="1">
    <source>
        <dbReference type="ARBA" id="ARBA00001970"/>
    </source>
</evidence>
<feature type="transmembrane region" description="Helical" evidence="12">
    <location>
        <begin position="350"/>
        <end position="369"/>
    </location>
</feature>
<evidence type="ECO:0000256" key="5">
    <source>
        <dbReference type="ARBA" id="ARBA00022989"/>
    </source>
</evidence>
<dbReference type="GO" id="GO:0120547">
    <property type="term" value="F:heme A synthase activity"/>
    <property type="evidence" value="ECO:0007669"/>
    <property type="project" value="UniProtKB-EC"/>
</dbReference>
<dbReference type="GO" id="GO:0046872">
    <property type="term" value="F:metal ion binding"/>
    <property type="evidence" value="ECO:0007669"/>
    <property type="project" value="UniProtKB-KW"/>
</dbReference>
<dbReference type="PANTHER" id="PTHR23289:SF2">
    <property type="entry name" value="CYTOCHROME C OXIDASE ASSEMBLY PROTEIN COX15 HOMOLOG"/>
    <property type="match status" value="1"/>
</dbReference>
<evidence type="ECO:0000256" key="7">
    <source>
        <dbReference type="ARBA" id="ARBA00023004"/>
    </source>
</evidence>
<accession>A0A8S1KXV0</accession>
<evidence type="ECO:0000256" key="6">
    <source>
        <dbReference type="ARBA" id="ARBA00023002"/>
    </source>
</evidence>
<proteinExistence type="predicted"/>
<feature type="transmembrane region" description="Helical" evidence="12">
    <location>
        <begin position="138"/>
        <end position="160"/>
    </location>
</feature>
<keyword evidence="5 12" id="KW-1133">Transmembrane helix</keyword>
<protein>
    <submittedName>
        <fullName evidence="13">Uncharacterized protein</fullName>
    </submittedName>
</protein>
<keyword evidence="7" id="KW-0408">Iron</keyword>
<dbReference type="PANTHER" id="PTHR23289">
    <property type="entry name" value="CYTOCHROME C OXIDASE ASSEMBLY PROTEIN COX15"/>
    <property type="match status" value="1"/>
</dbReference>
<dbReference type="Proteomes" id="UP000688137">
    <property type="component" value="Unassembled WGS sequence"/>
</dbReference>
<keyword evidence="3 12" id="KW-0812">Transmembrane</keyword>
<dbReference type="OMA" id="AFVCYSW"/>
<comment type="caution">
    <text evidence="13">The sequence shown here is derived from an EMBL/GenBank/DDBJ whole genome shotgun (WGS) entry which is preliminary data.</text>
</comment>
<evidence type="ECO:0000256" key="12">
    <source>
        <dbReference type="SAM" id="Phobius"/>
    </source>
</evidence>
<dbReference type="Pfam" id="PF02628">
    <property type="entry name" value="COX15-CtaA"/>
    <property type="match status" value="1"/>
</dbReference>
<gene>
    <name evidence="13" type="ORF">PPRIM_AZ9-3.1.T0260058</name>
</gene>
<comment type="pathway">
    <text evidence="10">Porphyrin-containing compound metabolism; heme A biosynthesis; heme A from heme O: step 1/1.</text>
</comment>
<dbReference type="GO" id="GO:0016653">
    <property type="term" value="F:oxidoreductase activity, acting on NAD(P)H, heme protein as acceptor"/>
    <property type="evidence" value="ECO:0007669"/>
    <property type="project" value="TreeGrafter"/>
</dbReference>
<feature type="transmembrane region" description="Helical" evidence="12">
    <location>
        <begin position="58"/>
        <end position="80"/>
    </location>
</feature>
<dbReference type="GO" id="GO:0005743">
    <property type="term" value="C:mitochondrial inner membrane"/>
    <property type="evidence" value="ECO:0007669"/>
    <property type="project" value="TreeGrafter"/>
</dbReference>
<reference evidence="13" key="1">
    <citation type="submission" date="2021-01" db="EMBL/GenBank/DDBJ databases">
        <authorList>
            <consortium name="Genoscope - CEA"/>
            <person name="William W."/>
        </authorList>
    </citation>
    <scope>NUCLEOTIDE SEQUENCE</scope>
</reference>
<dbReference type="AlphaFoldDB" id="A0A8S1KXV0"/>
<comment type="subcellular location">
    <subcellularLocation>
        <location evidence="2">Membrane</location>
        <topology evidence="2">Multi-pass membrane protein</topology>
    </subcellularLocation>
</comment>
<evidence type="ECO:0000313" key="13">
    <source>
        <dbReference type="EMBL" id="CAD8057466.1"/>
    </source>
</evidence>
<dbReference type="InterPro" id="IPR003780">
    <property type="entry name" value="COX15/CtaA_fam"/>
</dbReference>
<keyword evidence="14" id="KW-1185">Reference proteome</keyword>